<sequence>MKQPCPRQVDISIMGALSTQLRKLFSDSKEFNSDLTFGKQTVYQEREIIPNNFSLISIEEKFAVEFNIDLTLNRPEKGS</sequence>
<dbReference type="EMBL" id="CP003642">
    <property type="protein sequence ID" value="AFZ24462.1"/>
    <property type="molecule type" value="Genomic_DNA"/>
</dbReference>
<evidence type="ECO:0000313" key="1">
    <source>
        <dbReference type="EMBL" id="AFZ24462.1"/>
    </source>
</evidence>
<accession>K9WY70</accession>
<dbReference type="KEGG" id="csg:Cylst_2231"/>
<protein>
    <submittedName>
        <fullName evidence="1">Uncharacterized protein</fullName>
    </submittedName>
</protein>
<gene>
    <name evidence="1" type="ORF">Cylst_2231</name>
</gene>
<dbReference type="Proteomes" id="UP000010475">
    <property type="component" value="Chromosome"/>
</dbReference>
<evidence type="ECO:0000313" key="2">
    <source>
        <dbReference type="Proteomes" id="UP000010475"/>
    </source>
</evidence>
<dbReference type="AlphaFoldDB" id="K9WY70"/>
<reference evidence="1 2" key="1">
    <citation type="submission" date="2012-06" db="EMBL/GenBank/DDBJ databases">
        <title>Finished chromosome of genome of Cylindrospermum stagnale PCC 7417.</title>
        <authorList>
            <consortium name="US DOE Joint Genome Institute"/>
            <person name="Gugger M."/>
            <person name="Coursin T."/>
            <person name="Rippka R."/>
            <person name="Tandeau De Marsac N."/>
            <person name="Huntemann M."/>
            <person name="Wei C.-L."/>
            <person name="Han J."/>
            <person name="Detter J.C."/>
            <person name="Han C."/>
            <person name="Tapia R."/>
            <person name="Chen A."/>
            <person name="Kyrpides N."/>
            <person name="Mavromatis K."/>
            <person name="Markowitz V."/>
            <person name="Szeto E."/>
            <person name="Ivanova N."/>
            <person name="Pagani I."/>
            <person name="Pati A."/>
            <person name="Goodwin L."/>
            <person name="Nordberg H.P."/>
            <person name="Cantor M.N."/>
            <person name="Hua S.X."/>
            <person name="Woyke T."/>
            <person name="Kerfeld C.A."/>
        </authorList>
    </citation>
    <scope>NUCLEOTIDE SEQUENCE [LARGE SCALE GENOMIC DNA]</scope>
    <source>
        <strain evidence="1 2">PCC 7417</strain>
    </source>
</reference>
<name>K9WY70_9NOST</name>
<keyword evidence="2" id="KW-1185">Reference proteome</keyword>
<dbReference type="HOGENOM" id="CLU_2600229_0_0_3"/>
<organism evidence="1 2">
    <name type="scientific">Cylindrospermum stagnale PCC 7417</name>
    <dbReference type="NCBI Taxonomy" id="56107"/>
    <lineage>
        <taxon>Bacteria</taxon>
        <taxon>Bacillati</taxon>
        <taxon>Cyanobacteriota</taxon>
        <taxon>Cyanophyceae</taxon>
        <taxon>Nostocales</taxon>
        <taxon>Nostocaceae</taxon>
        <taxon>Cylindrospermum</taxon>
    </lineage>
</organism>
<proteinExistence type="predicted"/>